<dbReference type="Gene3D" id="1.20.5.1300">
    <property type="match status" value="1"/>
</dbReference>
<dbReference type="InterPro" id="IPR012131">
    <property type="entry name" value="Hstdl_DH"/>
</dbReference>
<dbReference type="SUPFAM" id="SSF53720">
    <property type="entry name" value="ALDH-like"/>
    <property type="match status" value="1"/>
</dbReference>
<dbReference type="Gene3D" id="3.40.50.1980">
    <property type="entry name" value="Nitrogenase molybdenum iron protein domain"/>
    <property type="match status" value="2"/>
</dbReference>
<dbReference type="Pfam" id="PF00815">
    <property type="entry name" value="Histidinol_dh"/>
    <property type="match status" value="1"/>
</dbReference>
<evidence type="ECO:0000313" key="4">
    <source>
        <dbReference type="Proteomes" id="UP000436692"/>
    </source>
</evidence>
<accession>A0AAE4WEF4</accession>
<dbReference type="GO" id="GO:0051287">
    <property type="term" value="F:NAD binding"/>
    <property type="evidence" value="ECO:0007669"/>
    <property type="project" value="InterPro"/>
</dbReference>
<comment type="caution">
    <text evidence="3">The sequence shown here is derived from an EMBL/GenBank/DDBJ whole genome shotgun (WGS) entry which is preliminary data.</text>
</comment>
<keyword evidence="1" id="KW-0560">Oxidoreductase</keyword>
<dbReference type="PRINTS" id="PR00083">
    <property type="entry name" value="HOLDHDRGNASE"/>
</dbReference>
<dbReference type="GO" id="GO:0005737">
    <property type="term" value="C:cytoplasm"/>
    <property type="evidence" value="ECO:0007669"/>
    <property type="project" value="TreeGrafter"/>
</dbReference>
<dbReference type="GO" id="GO:0004399">
    <property type="term" value="F:histidinol dehydrogenase activity"/>
    <property type="evidence" value="ECO:0007669"/>
    <property type="project" value="TreeGrafter"/>
</dbReference>
<dbReference type="Proteomes" id="UP000436692">
    <property type="component" value="Unassembled WGS sequence"/>
</dbReference>
<proteinExistence type="inferred from homology"/>
<evidence type="ECO:0000256" key="1">
    <source>
        <dbReference type="ARBA" id="ARBA00023002"/>
    </source>
</evidence>
<reference evidence="3 4" key="1">
    <citation type="submission" date="2019-12" db="EMBL/GenBank/DDBJ databases">
        <title>Whole-genome sequencing of Allorhizobium vitis.</title>
        <authorList>
            <person name="Gan H.M."/>
            <person name="Szegedi E."/>
            <person name="Burr T."/>
            <person name="Savka M.A."/>
        </authorList>
    </citation>
    <scope>NUCLEOTIDE SEQUENCE [LARGE SCALE GENOMIC DNA]</scope>
    <source>
        <strain evidence="3 4">CG989</strain>
    </source>
</reference>
<evidence type="ECO:0000256" key="2">
    <source>
        <dbReference type="RuleBase" id="RU004175"/>
    </source>
</evidence>
<protein>
    <recommendedName>
        <fullName evidence="5">Histidinol dehydrogenase</fullName>
    </recommendedName>
</protein>
<dbReference type="InterPro" id="IPR016161">
    <property type="entry name" value="Ald_DH/histidinol_DH"/>
</dbReference>
<dbReference type="GO" id="GO:0046872">
    <property type="term" value="F:metal ion binding"/>
    <property type="evidence" value="ECO:0007669"/>
    <property type="project" value="InterPro"/>
</dbReference>
<evidence type="ECO:0000313" key="3">
    <source>
        <dbReference type="EMBL" id="MUZ58639.1"/>
    </source>
</evidence>
<organism evidence="3 4">
    <name type="scientific">Agrobacterium vitis</name>
    <name type="common">Rhizobium vitis</name>
    <dbReference type="NCBI Taxonomy" id="373"/>
    <lineage>
        <taxon>Bacteria</taxon>
        <taxon>Pseudomonadati</taxon>
        <taxon>Pseudomonadota</taxon>
        <taxon>Alphaproteobacteria</taxon>
        <taxon>Hyphomicrobiales</taxon>
        <taxon>Rhizobiaceae</taxon>
        <taxon>Rhizobium/Agrobacterium group</taxon>
        <taxon>Agrobacterium</taxon>
    </lineage>
</organism>
<name>A0AAE4WEF4_AGRVI</name>
<sequence>MFPILQAAEIDSKLGVLLEKRSSIAHPELEAAVVSAFDALEQDGEKAIVDYTRRFDSETFCEEGIYLTDAFVESCVNGLEPDLRAAIDLAIKNISTVNAHIMSTLIDWTSELAPGHLVGERCLPQDSAMLWVPSRKAPLVSTAIMLCAAAATAEVKNIILATPPLADGFPDRNTVAAAYLAGARHFVCGNGLAIIAAASVGNWRHGRMNAIYGPGPQAIALAMHHGAKYGVATRPGIGPSDSLVIFENSEEDGYFDRLARNFLTEIEHGPDSFTYALTTSATAAKQLQNALKDTSDLQYGRNDHYASIAETAHGGVLVFADIDALVAFANRFSSEHLMINVTGNDRDYVLGNVVSSELLDGQFTPFAAANYCIGITAVLPTNGFARSCSGITSRDFIRFATYARLERQALSNLLPAIEAIGAVERLPNHVEAVRQSVGRCPERVAQN</sequence>
<dbReference type="AlphaFoldDB" id="A0AAE4WEF4"/>
<dbReference type="PANTHER" id="PTHR21256:SF2">
    <property type="entry name" value="HISTIDINE BIOSYNTHESIS TRIFUNCTIONAL PROTEIN"/>
    <property type="match status" value="1"/>
</dbReference>
<gene>
    <name evidence="3" type="ORF">GOZ95_14365</name>
</gene>
<dbReference type="GO" id="GO:0000105">
    <property type="term" value="P:L-histidine biosynthetic process"/>
    <property type="evidence" value="ECO:0007669"/>
    <property type="project" value="TreeGrafter"/>
</dbReference>
<comment type="similarity">
    <text evidence="2">Belongs to the histidinol dehydrogenase family.</text>
</comment>
<dbReference type="RefSeq" id="WP_156549974.1">
    <property type="nucleotide sequence ID" value="NZ_JABAEJ010000012.1"/>
</dbReference>
<evidence type="ECO:0008006" key="5">
    <source>
        <dbReference type="Google" id="ProtNLM"/>
    </source>
</evidence>
<dbReference type="EMBL" id="WPHM01000007">
    <property type="protein sequence ID" value="MUZ58639.1"/>
    <property type="molecule type" value="Genomic_DNA"/>
</dbReference>
<dbReference type="PANTHER" id="PTHR21256">
    <property type="entry name" value="HISTIDINOL DEHYDROGENASE HDH"/>
    <property type="match status" value="1"/>
</dbReference>